<dbReference type="AlphaFoldDB" id="A0A8R1IQT2"/>
<evidence type="ECO:0000256" key="1">
    <source>
        <dbReference type="SAM" id="Coils"/>
    </source>
</evidence>
<feature type="compositionally biased region" description="Basic and acidic residues" evidence="2">
    <location>
        <begin position="364"/>
        <end position="374"/>
    </location>
</feature>
<feature type="compositionally biased region" description="Basic and acidic residues" evidence="2">
    <location>
        <begin position="882"/>
        <end position="894"/>
    </location>
</feature>
<reference evidence="3" key="2">
    <citation type="submission" date="2022-06" db="UniProtKB">
        <authorList>
            <consortium name="EnsemblMetazoa"/>
        </authorList>
    </citation>
    <scope>IDENTIFICATION</scope>
    <source>
        <strain evidence="3">DF5081</strain>
    </source>
</reference>
<keyword evidence="4" id="KW-1185">Reference proteome</keyword>
<name>A0A8R1IQT2_CAEJA</name>
<dbReference type="InterPro" id="IPR001969">
    <property type="entry name" value="Aspartic_peptidase_AS"/>
</dbReference>
<dbReference type="SUPFAM" id="SSF50630">
    <property type="entry name" value="Acid proteases"/>
    <property type="match status" value="1"/>
</dbReference>
<protein>
    <recommendedName>
        <fullName evidence="5">Peptidase A2 domain-containing protein</fullName>
    </recommendedName>
</protein>
<feature type="region of interest" description="Disordered" evidence="2">
    <location>
        <begin position="877"/>
        <end position="896"/>
    </location>
</feature>
<sequence length="1123" mass="127255">SSDELLRALIQKTTTELKHNETLLELQELRTKNEQLKQETREAVWKLKDLELKTKMVSEEKNKVERQWKLALDQAGQNTQRCLGENFNSFSQDRNNQYSTASSLRYAPPRATPVPKGMEKEPKSGMEKARAYVSLTKEIVESEGEEDDTGSKLNLLEGYWTSTPRAEARIKQGNENESLLEQILLAQAVPEPKPFSASERSISLETFKHTFAMKYRTLPVYDQLMLLESKFLEGKALQVFKGIPAREKTSVEKTFRALAERLRVSIQDESRMAKTRFERLRMRQGQTIEEFCLELDAIAEKAFGRNSPEEISSTKTAKLLVAMGELSDDYQLRSLMEWQLREIPEANQYDECRKFATVLEKGKLEMQKSRDKGKPNNQQAKQPSVLVQKLPSFRQNFMTEVPKRHETQSPNPIGLGETRVSFPTCYECGQIGCHLAACSKALSVNCFHYRAPVEQTQGQTLSVENLEKKKASASRGTGDTRVEIGKIGNTLVEFLIDSGSTISLISKATWNKLVKENGKEWQHQIPKTVPEINRVVAANNTNIELLLEAKIETIMTTRTREIIYHIADVQRDNVILGTNAFCDMGITMNIGGNVRDISLTKTVRMKPGESKTVEVQVEGLVLDEKKHCLVTPTTHFLSTTMCHMDEKGKSWLNLCNCENTPIILKKGAKVATGELKESNVSTEVGKVDEVVEMCIEAGASDIDDKGVLCSSGSIDGQLTQVQSMEGEVEEVLEMWIEAGDSDIDDKGVLCASGSIDLKLTQLQNTEIEKVITEKTRDQALWKQVERDKPIVAGDIRKLITKHKAVLAISNYELGQTNLTKYAIAVPILDKNAQTVEKTLTERCALEEWRVPDTLPKGKEKEFEICQFQQPSEMLHIKQVPTRGDDSRKNDRDSKNPIIMEGEDAAGIVFSNFDKNAKVLTQKLLKSQRFAKNHAERGFEGNICWYVKKGKEKTRKFPIVGKRVPVQSTTTSPTALQRFNLILRQNLYLVEGHAMVRHMALLQPLIVSHPVTKELYKALTRGPSIILTLKNTNLMREFEELYFMHLNDSVGAYVFDDTRTLFILLPGIIMEPSQLDVFVRRNIAFEVEKIPWWIHKLLNTFVGIENRFTNKTNCFKPLIVMCSY</sequence>
<organism evidence="3 4">
    <name type="scientific">Caenorhabditis japonica</name>
    <dbReference type="NCBI Taxonomy" id="281687"/>
    <lineage>
        <taxon>Eukaryota</taxon>
        <taxon>Metazoa</taxon>
        <taxon>Ecdysozoa</taxon>
        <taxon>Nematoda</taxon>
        <taxon>Chromadorea</taxon>
        <taxon>Rhabditida</taxon>
        <taxon>Rhabditina</taxon>
        <taxon>Rhabditomorpha</taxon>
        <taxon>Rhabditoidea</taxon>
        <taxon>Rhabditidae</taxon>
        <taxon>Peloderinae</taxon>
        <taxon>Caenorhabditis</taxon>
    </lineage>
</organism>
<evidence type="ECO:0000313" key="4">
    <source>
        <dbReference type="Proteomes" id="UP000005237"/>
    </source>
</evidence>
<dbReference type="Proteomes" id="UP000005237">
    <property type="component" value="Unassembled WGS sequence"/>
</dbReference>
<dbReference type="PROSITE" id="PS00141">
    <property type="entry name" value="ASP_PROTEASE"/>
    <property type="match status" value="1"/>
</dbReference>
<feature type="coiled-coil region" evidence="1">
    <location>
        <begin position="19"/>
        <end position="67"/>
    </location>
</feature>
<keyword evidence="1" id="KW-0175">Coiled coil</keyword>
<feature type="region of interest" description="Disordered" evidence="2">
    <location>
        <begin position="98"/>
        <end position="127"/>
    </location>
</feature>
<dbReference type="GO" id="GO:0006508">
    <property type="term" value="P:proteolysis"/>
    <property type="evidence" value="ECO:0007669"/>
    <property type="project" value="InterPro"/>
</dbReference>
<dbReference type="CDD" id="cd00303">
    <property type="entry name" value="retropepsin_like"/>
    <property type="match status" value="1"/>
</dbReference>
<feature type="region of interest" description="Disordered" evidence="2">
    <location>
        <begin position="364"/>
        <end position="385"/>
    </location>
</feature>
<evidence type="ECO:0008006" key="5">
    <source>
        <dbReference type="Google" id="ProtNLM"/>
    </source>
</evidence>
<proteinExistence type="predicted"/>
<feature type="compositionally biased region" description="Basic and acidic residues" evidence="2">
    <location>
        <begin position="117"/>
        <end position="127"/>
    </location>
</feature>
<dbReference type="EnsemblMetazoa" id="CJA41550c.1">
    <property type="protein sequence ID" value="CJA41550c.1"/>
    <property type="gene ID" value="WBGene00217398"/>
</dbReference>
<reference evidence="4" key="1">
    <citation type="submission" date="2010-08" db="EMBL/GenBank/DDBJ databases">
        <authorList>
            <consortium name="Caenorhabditis japonica Sequencing Consortium"/>
            <person name="Wilson R.K."/>
        </authorList>
    </citation>
    <scope>NUCLEOTIDE SEQUENCE [LARGE SCALE GENOMIC DNA]</scope>
    <source>
        <strain evidence="4">DF5081</strain>
    </source>
</reference>
<evidence type="ECO:0000256" key="2">
    <source>
        <dbReference type="SAM" id="MobiDB-lite"/>
    </source>
</evidence>
<evidence type="ECO:0000313" key="3">
    <source>
        <dbReference type="EnsemblMetazoa" id="CJA41550c.1"/>
    </source>
</evidence>
<accession>A0A8R1IQT2</accession>
<dbReference type="GO" id="GO:0004190">
    <property type="term" value="F:aspartic-type endopeptidase activity"/>
    <property type="evidence" value="ECO:0007669"/>
    <property type="project" value="InterPro"/>
</dbReference>
<dbReference type="Gene3D" id="2.40.70.10">
    <property type="entry name" value="Acid Proteases"/>
    <property type="match status" value="1"/>
</dbReference>
<dbReference type="InterPro" id="IPR021109">
    <property type="entry name" value="Peptidase_aspartic_dom_sf"/>
</dbReference>